<evidence type="ECO:0000313" key="2">
    <source>
        <dbReference type="Proteomes" id="UP000095787"/>
    </source>
</evidence>
<dbReference type="RefSeq" id="WP_155492451.1">
    <property type="nucleotide sequence ID" value="NZ_CATVPX010000026.1"/>
</dbReference>
<sequence length="55" mass="6554">MANTNYELRYLLLFYRDLEEKIVYIAETLQNPQAANNLLDDEPNEGWCMMLLKPM</sequence>
<proteinExistence type="predicted"/>
<gene>
    <name evidence="1" type="ORF">ERS852456_02632</name>
</gene>
<dbReference type="EMBL" id="CYZO01000054">
    <property type="protein sequence ID" value="CUO46222.1"/>
    <property type="molecule type" value="Genomic_DNA"/>
</dbReference>
<dbReference type="Proteomes" id="UP000095787">
    <property type="component" value="Unassembled WGS sequence"/>
</dbReference>
<organism evidence="1 2">
    <name type="scientific">[Ruminococcus] torques</name>
    <dbReference type="NCBI Taxonomy" id="33039"/>
    <lineage>
        <taxon>Bacteria</taxon>
        <taxon>Bacillati</taxon>
        <taxon>Bacillota</taxon>
        <taxon>Clostridia</taxon>
        <taxon>Lachnospirales</taxon>
        <taxon>Lachnospiraceae</taxon>
        <taxon>Mediterraneibacter</taxon>
    </lineage>
</organism>
<accession>A0A174F764</accession>
<evidence type="ECO:0000313" key="1">
    <source>
        <dbReference type="EMBL" id="CUO46222.1"/>
    </source>
</evidence>
<dbReference type="AlphaFoldDB" id="A0A174F764"/>
<protein>
    <submittedName>
        <fullName evidence="1">Uncharacterized protein</fullName>
    </submittedName>
</protein>
<reference evidence="1 2" key="1">
    <citation type="submission" date="2015-09" db="EMBL/GenBank/DDBJ databases">
        <authorList>
            <consortium name="Pathogen Informatics"/>
        </authorList>
    </citation>
    <scope>NUCLEOTIDE SEQUENCE [LARGE SCALE GENOMIC DNA]</scope>
    <source>
        <strain evidence="1 2">2789STDY5834841</strain>
    </source>
</reference>
<name>A0A174F764_9FIRM</name>